<dbReference type="Proteomes" id="UP001221413">
    <property type="component" value="Unassembled WGS sequence"/>
</dbReference>
<evidence type="ECO:0000313" key="3">
    <source>
        <dbReference type="EMBL" id="KAJ6258213.1"/>
    </source>
</evidence>
<gene>
    <name evidence="3" type="ORF">Dda_7132</name>
</gene>
<evidence type="ECO:0000313" key="4">
    <source>
        <dbReference type="Proteomes" id="UP001221413"/>
    </source>
</evidence>
<dbReference type="InterPro" id="IPR037045">
    <property type="entry name" value="S8pro/Inhibitor_I9_sf"/>
</dbReference>
<dbReference type="InterPro" id="IPR010259">
    <property type="entry name" value="S8pro/Inhibitor_I9"/>
</dbReference>
<evidence type="ECO:0000259" key="2">
    <source>
        <dbReference type="Pfam" id="PF05922"/>
    </source>
</evidence>
<dbReference type="EMBL" id="JAQGDS010000009">
    <property type="protein sequence ID" value="KAJ6258213.1"/>
    <property type="molecule type" value="Genomic_DNA"/>
</dbReference>
<dbReference type="Pfam" id="PF05922">
    <property type="entry name" value="Inhibitor_I9"/>
    <property type="match status" value="1"/>
</dbReference>
<accession>A0AAD6IT70</accession>
<reference evidence="3" key="1">
    <citation type="submission" date="2023-01" db="EMBL/GenBank/DDBJ databases">
        <title>The chitinases involved in constricting ring structure development in the nematode-trapping fungus Drechslerella dactyloides.</title>
        <authorList>
            <person name="Wang R."/>
            <person name="Zhang L."/>
            <person name="Tang P."/>
            <person name="Li S."/>
            <person name="Liang L."/>
        </authorList>
    </citation>
    <scope>NUCLEOTIDE SEQUENCE</scope>
    <source>
        <strain evidence="3">YMF1.00031</strain>
    </source>
</reference>
<dbReference type="SUPFAM" id="SSF54897">
    <property type="entry name" value="Protease propeptides/inhibitors"/>
    <property type="match status" value="1"/>
</dbReference>
<name>A0AAD6IT70_DREDA</name>
<dbReference type="InterPro" id="IPR052471">
    <property type="entry name" value="PBI_I9"/>
</dbReference>
<dbReference type="PANTHER" id="PTHR28288:SF2">
    <property type="entry name" value="PROTEASE B INHIBITOR 2"/>
    <property type="match status" value="1"/>
</dbReference>
<organism evidence="3 4">
    <name type="scientific">Drechslerella dactyloides</name>
    <name type="common">Nematode-trapping fungus</name>
    <name type="synonym">Arthrobotrys dactyloides</name>
    <dbReference type="NCBI Taxonomy" id="74499"/>
    <lineage>
        <taxon>Eukaryota</taxon>
        <taxon>Fungi</taxon>
        <taxon>Dikarya</taxon>
        <taxon>Ascomycota</taxon>
        <taxon>Pezizomycotina</taxon>
        <taxon>Orbiliomycetes</taxon>
        <taxon>Orbiliales</taxon>
        <taxon>Orbiliaceae</taxon>
        <taxon>Drechslerella</taxon>
    </lineage>
</organism>
<evidence type="ECO:0000256" key="1">
    <source>
        <dbReference type="ARBA" id="ARBA00038069"/>
    </source>
</evidence>
<sequence length="76" mass="8302">MPSFVANKTAQVSLNEDASEEDLRMATRKAVEQGGKITQEYTLIKAFAVEFPDDVVNTLASLPCVNSVERDAKVTI</sequence>
<dbReference type="PANTHER" id="PTHR28288">
    <property type="entry name" value="PROTEASE B INHIBITOR 2"/>
    <property type="match status" value="1"/>
</dbReference>
<dbReference type="GO" id="GO:0042144">
    <property type="term" value="P:vacuole fusion, non-autophagic"/>
    <property type="evidence" value="ECO:0007669"/>
    <property type="project" value="TreeGrafter"/>
</dbReference>
<keyword evidence="4" id="KW-1185">Reference proteome</keyword>
<dbReference type="GO" id="GO:0004866">
    <property type="term" value="F:endopeptidase inhibitor activity"/>
    <property type="evidence" value="ECO:0007669"/>
    <property type="project" value="TreeGrafter"/>
</dbReference>
<dbReference type="Gene3D" id="3.30.70.80">
    <property type="entry name" value="Peptidase S8 propeptide/proteinase inhibitor I9"/>
    <property type="match status" value="1"/>
</dbReference>
<proteinExistence type="inferred from homology"/>
<comment type="similarity">
    <text evidence="1">Belongs to the protease inhibitor I9 family.</text>
</comment>
<dbReference type="AlphaFoldDB" id="A0AAD6IT70"/>
<feature type="domain" description="Inhibitor I9" evidence="2">
    <location>
        <begin position="22"/>
        <end position="75"/>
    </location>
</feature>
<comment type="caution">
    <text evidence="3">The sequence shown here is derived from an EMBL/GenBank/DDBJ whole genome shotgun (WGS) entry which is preliminary data.</text>
</comment>
<protein>
    <recommendedName>
        <fullName evidence="2">Inhibitor I9 domain-containing protein</fullName>
    </recommendedName>
</protein>